<dbReference type="Pfam" id="PF08699">
    <property type="entry name" value="ArgoL1"/>
    <property type="match status" value="1"/>
</dbReference>
<dbReference type="RefSeq" id="XP_020130520.1">
    <property type="nucleotide sequence ID" value="XM_020273192.1"/>
</dbReference>
<feature type="compositionally biased region" description="Polar residues" evidence="1">
    <location>
        <begin position="11"/>
        <end position="23"/>
    </location>
</feature>
<dbReference type="InterPro" id="IPR036085">
    <property type="entry name" value="PAZ_dom_sf"/>
</dbReference>
<dbReference type="Gene3D" id="3.30.420.10">
    <property type="entry name" value="Ribonuclease H-like superfamily/Ribonuclease H"/>
    <property type="match status" value="1"/>
</dbReference>
<feature type="compositionally biased region" description="Pro residues" evidence="1">
    <location>
        <begin position="1"/>
        <end position="10"/>
    </location>
</feature>
<reference evidence="3 4" key="1">
    <citation type="submission" date="2016-10" db="EMBL/GenBank/DDBJ databases">
        <title>Proteomics and genomics reveal pathogen-plant mechanisms compatible with a hemibiotrophic lifestyle of Diplodia corticola.</title>
        <authorList>
            <person name="Fernandes I."/>
            <person name="De Jonge R."/>
            <person name="Van De Peer Y."/>
            <person name="Devreese B."/>
            <person name="Alves A."/>
            <person name="Esteves A.C."/>
        </authorList>
    </citation>
    <scope>NUCLEOTIDE SEQUENCE [LARGE SCALE GENOMIC DNA]</scope>
    <source>
        <strain evidence="3 4">CBS 112549</strain>
    </source>
</reference>
<dbReference type="GeneID" id="31013452"/>
<feature type="domain" description="Piwi" evidence="2">
    <location>
        <begin position="771"/>
        <end position="1095"/>
    </location>
</feature>
<keyword evidence="4" id="KW-1185">Reference proteome</keyword>
<accession>A0A1J9S2M7</accession>
<organism evidence="3 4">
    <name type="scientific">Diplodia corticola</name>
    <dbReference type="NCBI Taxonomy" id="236234"/>
    <lineage>
        <taxon>Eukaryota</taxon>
        <taxon>Fungi</taxon>
        <taxon>Dikarya</taxon>
        <taxon>Ascomycota</taxon>
        <taxon>Pezizomycotina</taxon>
        <taxon>Dothideomycetes</taxon>
        <taxon>Dothideomycetes incertae sedis</taxon>
        <taxon>Botryosphaeriales</taxon>
        <taxon>Botryosphaeriaceae</taxon>
        <taxon>Diplodia</taxon>
    </lineage>
</organism>
<dbReference type="EMBL" id="MNUE01000024">
    <property type="protein sequence ID" value="OJD34260.1"/>
    <property type="molecule type" value="Genomic_DNA"/>
</dbReference>
<dbReference type="PANTHER" id="PTHR22891">
    <property type="entry name" value="EUKARYOTIC TRANSLATION INITIATION FACTOR 2C"/>
    <property type="match status" value="1"/>
</dbReference>
<dbReference type="SUPFAM" id="SSF101690">
    <property type="entry name" value="PAZ domain"/>
    <property type="match status" value="1"/>
</dbReference>
<dbReference type="STRING" id="236234.A0A1J9S2M7"/>
<proteinExistence type="predicted"/>
<name>A0A1J9S2M7_9PEZI</name>
<dbReference type="Gene3D" id="3.40.50.2300">
    <property type="match status" value="1"/>
</dbReference>
<dbReference type="GO" id="GO:0003676">
    <property type="term" value="F:nucleic acid binding"/>
    <property type="evidence" value="ECO:0007669"/>
    <property type="project" value="InterPro"/>
</dbReference>
<dbReference type="InterPro" id="IPR036397">
    <property type="entry name" value="RNaseH_sf"/>
</dbReference>
<dbReference type="InterPro" id="IPR012337">
    <property type="entry name" value="RNaseH-like_sf"/>
</dbReference>
<dbReference type="AlphaFoldDB" id="A0A1J9S2M7"/>
<dbReference type="Pfam" id="PF02171">
    <property type="entry name" value="Piwi"/>
    <property type="match status" value="1"/>
</dbReference>
<evidence type="ECO:0000256" key="1">
    <source>
        <dbReference type="SAM" id="MobiDB-lite"/>
    </source>
</evidence>
<feature type="region of interest" description="Disordered" evidence="1">
    <location>
        <begin position="1"/>
        <end position="36"/>
    </location>
</feature>
<sequence length="1137" mass="127859">MAPKKAPPPSSDQKASVPVNTPNLHPCPRCRTKPDHDLKQCKKQIDLLNRTEKEIEELEPKRKVSKKYPAKGWVGLSPAESFFREADFRSWVLSEEGRVARKQTKRQEGNDEHKGMLFHLDLKDLEKRLFPSDKCLRCNAAGHIWPMCTTRVSLDHAQQPYAWPAESTDARFRMERDFKSFVEGAIDPKEHSQFLVSNGESCFLHHFEPVLTLPPGSKPPSQSNYNPDVTDNRAALGHQMVSSADMSAVPSRPGFAESQGGKTVLTNHFIVDLPDDLKLFKYILAGQRDATSPRGRKKEEMERFITESPTLNYCRDDFATDEISLIISTKNLYPESPNPVPSAIMETRTFKKRGDADGRQVNLIFGDCIDINTLKNHVQLPRAFGDNFQPAIQALNILLLKGAAEDAAVDFATFRIGNNRVFRKSGYDPIGPKEHGSLLVCHRGYFSTITPGLGNVLLNLNVATSAFFMPLPLKEFLHHSRRYFGFHNDSDWVSKVDKLLRGVRVWITYDYAHDSQNRKGSTRKHVDPSLRIKTIRGLGLPLSKQTFEKDGKDMTVFKYLSDEYPTKVTHHHAADYSVNLGTQTSPRWYAPSTLHILPYQPFRPKLSADLQSSMINVACKSPDVSKAEIIDEGLRCMALPPPSQGFLARVGVTIHPNLMMVPCREINTPTIINKDANGQRNPVTMKYSTWNMVKRKHLDTPASASIAPVLYIHASFSGINKFHEDFMTLLGGYLRINTSGGFTDFSLPQGHFKRADFHKALTDKRAANAKLVVFIALKDQGYEEFKQVADQIRGIQSLCIRKDKFFKKYMNDNPNPWSNYVGNVSMKLNLKFGGINHEVYGLGQVCTAVKGELPVMVLGADVTHPSPGSVGGLPSIAAVVGSTDKTFGRYGGSLRLQYPEENKKARETIKSDLMESMVKERLEAYKDKNGGRYPEKILYYRDGVGEGQYTQVKEVEISAIRHAFKLCSEKQVAITAVVTTKRHHTRLYPGNGATCKRVNQGNLPMNVTPGTTVESEIVSPDKFDFFLVSHVGIKGTSRPTYYTVIENGMKFDAKGIQDFTNALCYTYVRATMSVSYAPPAYYADRLCERGRVYLRQFFDPSYPGNPNTLKHNITQAWGGTENANPWHSNLNNTMFWM</sequence>
<dbReference type="SMART" id="SM00950">
    <property type="entry name" value="Piwi"/>
    <property type="match status" value="1"/>
</dbReference>
<evidence type="ECO:0000313" key="4">
    <source>
        <dbReference type="Proteomes" id="UP000183809"/>
    </source>
</evidence>
<evidence type="ECO:0000259" key="2">
    <source>
        <dbReference type="PROSITE" id="PS50822"/>
    </source>
</evidence>
<comment type="caution">
    <text evidence="3">The sequence shown here is derived from an EMBL/GenBank/DDBJ whole genome shotgun (WGS) entry which is preliminary data.</text>
</comment>
<dbReference type="InterPro" id="IPR014811">
    <property type="entry name" value="ArgoL1"/>
</dbReference>
<dbReference type="Proteomes" id="UP000183809">
    <property type="component" value="Unassembled WGS sequence"/>
</dbReference>
<dbReference type="SMART" id="SM01163">
    <property type="entry name" value="DUF1785"/>
    <property type="match status" value="1"/>
</dbReference>
<evidence type="ECO:0000313" key="3">
    <source>
        <dbReference type="EMBL" id="OJD34260.1"/>
    </source>
</evidence>
<dbReference type="OrthoDB" id="10252740at2759"/>
<dbReference type="SUPFAM" id="SSF53098">
    <property type="entry name" value="Ribonuclease H-like"/>
    <property type="match status" value="1"/>
</dbReference>
<dbReference type="PROSITE" id="PS50822">
    <property type="entry name" value="PIWI"/>
    <property type="match status" value="1"/>
</dbReference>
<protein>
    <submittedName>
        <fullName evidence="3">Protein argonaute 1-like</fullName>
    </submittedName>
</protein>
<dbReference type="Gene3D" id="2.170.260.10">
    <property type="entry name" value="paz domain"/>
    <property type="match status" value="1"/>
</dbReference>
<gene>
    <name evidence="3" type="ORF">BKCO1_2400090</name>
</gene>
<dbReference type="InterPro" id="IPR003165">
    <property type="entry name" value="Piwi"/>
</dbReference>